<name>A0A814RDJ1_9BILA</name>
<proteinExistence type="predicted"/>
<evidence type="ECO:0000313" key="2">
    <source>
        <dbReference type="Proteomes" id="UP000663860"/>
    </source>
</evidence>
<dbReference type="Proteomes" id="UP000663860">
    <property type="component" value="Unassembled WGS sequence"/>
</dbReference>
<sequence length="195" mass="22174">MQPSTSLSSISSNNSSIYGSQTILNAEDLPLAAPRCRSSVISSLDNNQTILSPNRRRTQQLSSNRSVTKCRHLFRTCLSSTSTSLSLLIQKKLSDHTFRKQYFTKLCRNHQLLLVLNDYQCKCGCHFSMKQGTFVILYETENEFSSLQSKNQLVTVISNHLICSKVPSHFICDIDILRERVRSRTSCNNEQSFDL</sequence>
<dbReference type="AlphaFoldDB" id="A0A814RDJ1"/>
<organism evidence="1 2">
    <name type="scientific">Adineta steineri</name>
    <dbReference type="NCBI Taxonomy" id="433720"/>
    <lineage>
        <taxon>Eukaryota</taxon>
        <taxon>Metazoa</taxon>
        <taxon>Spiralia</taxon>
        <taxon>Gnathifera</taxon>
        <taxon>Rotifera</taxon>
        <taxon>Eurotatoria</taxon>
        <taxon>Bdelloidea</taxon>
        <taxon>Adinetida</taxon>
        <taxon>Adinetidae</taxon>
        <taxon>Adineta</taxon>
    </lineage>
</organism>
<reference evidence="1" key="1">
    <citation type="submission" date="2021-02" db="EMBL/GenBank/DDBJ databases">
        <authorList>
            <person name="Nowell W R."/>
        </authorList>
    </citation>
    <scope>NUCLEOTIDE SEQUENCE</scope>
</reference>
<protein>
    <submittedName>
        <fullName evidence="1">Uncharacterized protein</fullName>
    </submittedName>
</protein>
<gene>
    <name evidence="1" type="ORF">IZO911_LOCUS24765</name>
</gene>
<dbReference type="EMBL" id="CAJNOE010000301">
    <property type="protein sequence ID" value="CAF1132444.1"/>
    <property type="molecule type" value="Genomic_DNA"/>
</dbReference>
<comment type="caution">
    <text evidence="1">The sequence shown here is derived from an EMBL/GenBank/DDBJ whole genome shotgun (WGS) entry which is preliminary data.</text>
</comment>
<evidence type="ECO:0000313" key="1">
    <source>
        <dbReference type="EMBL" id="CAF1132444.1"/>
    </source>
</evidence>
<accession>A0A814RDJ1</accession>